<accession>A0ABS7PTJ1</accession>
<dbReference type="InterPro" id="IPR015300">
    <property type="entry name" value="DNA-bd_pseudobarrel_sf"/>
</dbReference>
<dbReference type="EMBL" id="JAINVV010000009">
    <property type="protein sequence ID" value="MBY8824608.1"/>
    <property type="molecule type" value="Genomic_DNA"/>
</dbReference>
<organism evidence="2 3">
    <name type="scientific">Sphingomonas colocasiae</name>
    <dbReference type="NCBI Taxonomy" id="1848973"/>
    <lineage>
        <taxon>Bacteria</taxon>
        <taxon>Pseudomonadati</taxon>
        <taxon>Pseudomonadota</taxon>
        <taxon>Alphaproteobacteria</taxon>
        <taxon>Sphingomonadales</taxon>
        <taxon>Sphingomonadaceae</taxon>
        <taxon>Sphingomonas</taxon>
    </lineage>
</organism>
<feature type="domain" description="Restriction endonuclease type II EcoRII C-terminal" evidence="1">
    <location>
        <begin position="284"/>
        <end position="439"/>
    </location>
</feature>
<dbReference type="RefSeq" id="WP_222991698.1">
    <property type="nucleotide sequence ID" value="NZ_JAINVV010000009.1"/>
</dbReference>
<gene>
    <name evidence="2" type="ORF">K7G82_20050</name>
</gene>
<name>A0ABS7PTJ1_9SPHN</name>
<dbReference type="Proteomes" id="UP000706039">
    <property type="component" value="Unassembled WGS sequence"/>
</dbReference>
<sequence length="453" mass="50611">MAAQFDLVAEAAEGSVTLLAELLHTADSVLVKKLSNNDRDWAQLPNKHQHGVYIPPEQRDSGFFPPLVAKERDPDADEIRETYFHTDWPQVAEAKNDTRLVNYTSKGAETHMTRVPKAAFSTLSPASHLVMGRYSAGDGATYRCLTIDSNSDDALVLADVFGLDADFVIGIFEPQAFLTAERDRIVDFAELVIAAWLAGDIAQFAVENATMPATLELAGMARAQYLAQHRLPDLNPFKLDRPGDAVREISRRIEWDLFREYQRRERATALVRTVLGDRPREISAGDFIRGLVDNIGEIDRLMLSASQQRKSRAGYSFEHHIEAVLTAGNLPFAKQVVMDAKKRPDFVLPSLRQLKRPKLGSTRGIILSAKTTLRERWKQVQREMAGSELFLATVDESIAANAIEDMAALGIILVVPEGLKASSDTEYVRHPNVIGFKDFFEIEITRNRLPGWQ</sequence>
<evidence type="ECO:0000259" key="1">
    <source>
        <dbReference type="Pfam" id="PF09019"/>
    </source>
</evidence>
<dbReference type="InterPro" id="IPR011335">
    <property type="entry name" value="Restrct_endonuc-II-like"/>
</dbReference>
<dbReference type="Gene3D" id="2.40.330.10">
    <property type="entry name" value="DNA-binding pseudobarrel domain"/>
    <property type="match status" value="1"/>
</dbReference>
<dbReference type="CDD" id="cd22322">
    <property type="entry name" value="EcoRII-like"/>
    <property type="match status" value="1"/>
</dbReference>
<evidence type="ECO:0000313" key="3">
    <source>
        <dbReference type="Proteomes" id="UP000706039"/>
    </source>
</evidence>
<proteinExistence type="predicted"/>
<evidence type="ECO:0000313" key="2">
    <source>
        <dbReference type="EMBL" id="MBY8824608.1"/>
    </source>
</evidence>
<dbReference type="InterPro" id="IPR038365">
    <property type="entry name" value="EcoRII_C_sf"/>
</dbReference>
<dbReference type="SUPFAM" id="SSF52980">
    <property type="entry name" value="Restriction endonuclease-like"/>
    <property type="match status" value="1"/>
</dbReference>
<dbReference type="Pfam" id="PF09019">
    <property type="entry name" value="EcoRII-C"/>
    <property type="match status" value="1"/>
</dbReference>
<comment type="caution">
    <text evidence="2">The sequence shown here is derived from an EMBL/GenBank/DDBJ whole genome shotgun (WGS) entry which is preliminary data.</text>
</comment>
<dbReference type="Gene3D" id="3.40.91.80">
    <property type="match status" value="1"/>
</dbReference>
<keyword evidence="3" id="KW-1185">Reference proteome</keyword>
<reference evidence="2 3" key="1">
    <citation type="submission" date="2021-08" db="EMBL/GenBank/DDBJ databases">
        <authorList>
            <person name="Tuo L."/>
        </authorList>
    </citation>
    <scope>NUCLEOTIDE SEQUENCE [LARGE SCALE GENOMIC DNA]</scope>
    <source>
        <strain evidence="2 3">JCM 31229</strain>
    </source>
</reference>
<protein>
    <recommendedName>
        <fullName evidence="1">Restriction endonuclease type II EcoRII C-terminal domain-containing protein</fullName>
    </recommendedName>
</protein>
<dbReference type="InterPro" id="IPR015109">
    <property type="entry name" value="Restrct_endonuc_II_EcoRII_C"/>
</dbReference>